<dbReference type="HAMAP" id="MF_00047">
    <property type="entry name" value="Dala_Dala_lig"/>
    <property type="match status" value="1"/>
</dbReference>
<dbReference type="PANTHER" id="PTHR23132:SF25">
    <property type="entry name" value="D-ALANINE--D-ALANINE LIGASE A"/>
    <property type="match status" value="1"/>
</dbReference>
<evidence type="ECO:0000256" key="10">
    <source>
        <dbReference type="ARBA" id="ARBA00022840"/>
    </source>
</evidence>
<evidence type="ECO:0000313" key="18">
    <source>
        <dbReference type="EMBL" id="GAF70231.1"/>
    </source>
</evidence>
<keyword evidence="12" id="KW-0133">Cell shape</keyword>
<dbReference type="SUPFAM" id="SSF52440">
    <property type="entry name" value="PreATP-grasp domain"/>
    <property type="match status" value="1"/>
</dbReference>
<dbReference type="InterPro" id="IPR005905">
    <property type="entry name" value="D_ala_D_ala"/>
</dbReference>
<evidence type="ECO:0000256" key="16">
    <source>
        <dbReference type="ARBA" id="ARBA00060592"/>
    </source>
</evidence>
<dbReference type="InterPro" id="IPR011127">
    <property type="entry name" value="Dala_Dala_lig_N"/>
</dbReference>
<dbReference type="Gene3D" id="3.40.50.20">
    <property type="match status" value="1"/>
</dbReference>
<dbReference type="PROSITE" id="PS00844">
    <property type="entry name" value="DALA_DALA_LIGASE_2"/>
    <property type="match status" value="1"/>
</dbReference>
<evidence type="ECO:0000256" key="15">
    <source>
        <dbReference type="ARBA" id="ARBA00023316"/>
    </source>
</evidence>
<comment type="caution">
    <text evidence="18">The sequence shown here is derived from an EMBL/GenBank/DDBJ whole genome shotgun (WGS) entry which is preliminary data.</text>
</comment>
<dbReference type="InterPro" id="IPR013815">
    <property type="entry name" value="ATP_grasp_subdomain_1"/>
</dbReference>
<dbReference type="GO" id="GO:0071555">
    <property type="term" value="P:cell wall organization"/>
    <property type="evidence" value="ECO:0007669"/>
    <property type="project" value="UniProtKB-KW"/>
</dbReference>
<evidence type="ECO:0000259" key="17">
    <source>
        <dbReference type="PROSITE" id="PS50975"/>
    </source>
</evidence>
<keyword evidence="13" id="KW-0573">Peptidoglycan synthesis</keyword>
<keyword evidence="15" id="KW-0961">Cell wall biogenesis/degradation</keyword>
<protein>
    <recommendedName>
        <fullName evidence="17">ATP-grasp domain-containing protein</fullName>
    </recommendedName>
</protein>
<comment type="pathway">
    <text evidence="16">Glycan biosynthesis.</text>
</comment>
<dbReference type="GO" id="GO:0008716">
    <property type="term" value="F:D-alanine-D-alanine ligase activity"/>
    <property type="evidence" value="ECO:0007669"/>
    <property type="project" value="InterPro"/>
</dbReference>
<evidence type="ECO:0000256" key="8">
    <source>
        <dbReference type="ARBA" id="ARBA00022723"/>
    </source>
</evidence>
<evidence type="ECO:0000256" key="4">
    <source>
        <dbReference type="ARBA" id="ARBA00004752"/>
    </source>
</evidence>
<dbReference type="GO" id="GO:0008360">
    <property type="term" value="P:regulation of cell shape"/>
    <property type="evidence" value="ECO:0007669"/>
    <property type="project" value="UniProtKB-KW"/>
</dbReference>
<feature type="domain" description="ATP-grasp" evidence="17">
    <location>
        <begin position="147"/>
        <end position="354"/>
    </location>
</feature>
<dbReference type="EMBL" id="BARS01000015">
    <property type="protein sequence ID" value="GAF70231.1"/>
    <property type="molecule type" value="Genomic_DNA"/>
</dbReference>
<dbReference type="PANTHER" id="PTHR23132">
    <property type="entry name" value="D-ALANINE--D-ALANINE LIGASE"/>
    <property type="match status" value="1"/>
</dbReference>
<keyword evidence="10" id="KW-0067">ATP-binding</keyword>
<keyword evidence="9" id="KW-0547">Nucleotide-binding</keyword>
<keyword evidence="6" id="KW-0963">Cytoplasm</keyword>
<dbReference type="GO" id="GO:0009252">
    <property type="term" value="P:peptidoglycan biosynthetic process"/>
    <property type="evidence" value="ECO:0007669"/>
    <property type="project" value="UniProtKB-KW"/>
</dbReference>
<comment type="cofactor">
    <cofactor evidence="1">
        <name>Mn(2+)</name>
        <dbReference type="ChEBI" id="CHEBI:29035"/>
    </cofactor>
</comment>
<dbReference type="Pfam" id="PF07478">
    <property type="entry name" value="Dala_Dala_lig_C"/>
    <property type="match status" value="1"/>
</dbReference>
<dbReference type="NCBIfam" id="TIGR01205">
    <property type="entry name" value="D_ala_D_alaTIGR"/>
    <property type="match status" value="1"/>
</dbReference>
<accession>X0S4Q6</accession>
<sequence length="376" mass="41905">MGAKKIRVGLIFGGKSGEHEVSFCSASSIIKAIDKDKYTVVPIGITKKGRWISPQDSELALQSGRIEGKNTVILLNDPSGKALVRIDNNQRLDKGSALEKLDLVFSVLHGPHGEDGTVQGLLELVDIPYVGAGVVASAISMDKDLMKIIFRQRDLPVLKWMTIKRKEWQKDKEKILSLVQDDFEYPLFVKPTNLGSSVGVTKVHKKEELDKAIDLASSYDRKILIEEGLEEAREIECSVLGNDEPQASVVGEVKPAGEFYDYDSKYIDKETQLIVPADLPDGVSRKVQEIALRAFKAIDAAGMARVDFFVSKKENKIYLSEINTIPGFTSASMYPRLWEASGIPYSELIDRLIHLALERHQDKNQNKISYDESKLL</sequence>
<comment type="similarity">
    <text evidence="5">Belongs to the D-alanine--D-alanine ligase family.</text>
</comment>
<keyword evidence="11" id="KW-0460">Magnesium</keyword>
<dbReference type="InterPro" id="IPR000291">
    <property type="entry name" value="D-Ala_lig_Van_CS"/>
</dbReference>
<comment type="pathway">
    <text evidence="4">Cell wall biogenesis; peptidoglycan biosynthesis.</text>
</comment>
<gene>
    <name evidence="18" type="ORF">S01H1_00060</name>
</gene>
<proteinExistence type="inferred from homology"/>
<keyword evidence="7" id="KW-0436">Ligase</keyword>
<dbReference type="AlphaFoldDB" id="X0S4Q6"/>
<dbReference type="SUPFAM" id="SSF56059">
    <property type="entry name" value="Glutathione synthetase ATP-binding domain-like"/>
    <property type="match status" value="1"/>
</dbReference>
<organism evidence="18">
    <name type="scientific">marine sediment metagenome</name>
    <dbReference type="NCBI Taxonomy" id="412755"/>
    <lineage>
        <taxon>unclassified sequences</taxon>
        <taxon>metagenomes</taxon>
        <taxon>ecological metagenomes</taxon>
    </lineage>
</organism>
<reference evidence="18" key="1">
    <citation type="journal article" date="2014" name="Front. Microbiol.">
        <title>High frequency of phylogenetically diverse reductive dehalogenase-homologous genes in deep subseafloor sedimentary metagenomes.</title>
        <authorList>
            <person name="Kawai M."/>
            <person name="Futagami T."/>
            <person name="Toyoda A."/>
            <person name="Takaki Y."/>
            <person name="Nishi S."/>
            <person name="Hori S."/>
            <person name="Arai W."/>
            <person name="Tsubouchi T."/>
            <person name="Morono Y."/>
            <person name="Uchiyama I."/>
            <person name="Ito T."/>
            <person name="Fujiyama A."/>
            <person name="Inagaki F."/>
            <person name="Takami H."/>
        </authorList>
    </citation>
    <scope>NUCLEOTIDE SEQUENCE</scope>
    <source>
        <strain evidence="18">Expedition CK06-06</strain>
    </source>
</reference>
<dbReference type="GO" id="GO:0005829">
    <property type="term" value="C:cytosol"/>
    <property type="evidence" value="ECO:0007669"/>
    <property type="project" value="TreeGrafter"/>
</dbReference>
<dbReference type="GO" id="GO:0005524">
    <property type="term" value="F:ATP binding"/>
    <property type="evidence" value="ECO:0007669"/>
    <property type="project" value="UniProtKB-KW"/>
</dbReference>
<dbReference type="PROSITE" id="PS50975">
    <property type="entry name" value="ATP_GRASP"/>
    <property type="match status" value="1"/>
</dbReference>
<dbReference type="NCBIfam" id="NF002528">
    <property type="entry name" value="PRK01966.1-4"/>
    <property type="match status" value="1"/>
</dbReference>
<dbReference type="GO" id="GO:0046872">
    <property type="term" value="F:metal ion binding"/>
    <property type="evidence" value="ECO:0007669"/>
    <property type="project" value="UniProtKB-KW"/>
</dbReference>
<evidence type="ECO:0000256" key="1">
    <source>
        <dbReference type="ARBA" id="ARBA00001936"/>
    </source>
</evidence>
<dbReference type="PROSITE" id="PS00843">
    <property type="entry name" value="DALA_DALA_LIGASE_1"/>
    <property type="match status" value="1"/>
</dbReference>
<dbReference type="FunFam" id="3.30.1490.20:FF:000007">
    <property type="entry name" value="D-alanine--D-alanine ligase"/>
    <property type="match status" value="1"/>
</dbReference>
<comment type="cofactor">
    <cofactor evidence="2">
        <name>Mg(2+)</name>
        <dbReference type="ChEBI" id="CHEBI:18420"/>
    </cofactor>
</comment>
<evidence type="ECO:0000256" key="6">
    <source>
        <dbReference type="ARBA" id="ARBA00022490"/>
    </source>
</evidence>
<dbReference type="PIRSF" id="PIRSF039102">
    <property type="entry name" value="Ddl/VanB"/>
    <property type="match status" value="1"/>
</dbReference>
<comment type="subcellular location">
    <subcellularLocation>
        <location evidence="3">Cytoplasm</location>
    </subcellularLocation>
</comment>
<dbReference type="InterPro" id="IPR011761">
    <property type="entry name" value="ATP-grasp"/>
</dbReference>
<dbReference type="Pfam" id="PF01820">
    <property type="entry name" value="Dala_Dala_lig_N"/>
    <property type="match status" value="1"/>
</dbReference>
<dbReference type="Gene3D" id="3.30.1490.20">
    <property type="entry name" value="ATP-grasp fold, A domain"/>
    <property type="match status" value="1"/>
</dbReference>
<keyword evidence="8" id="KW-0479">Metal-binding</keyword>
<evidence type="ECO:0000256" key="14">
    <source>
        <dbReference type="ARBA" id="ARBA00023211"/>
    </source>
</evidence>
<evidence type="ECO:0000256" key="2">
    <source>
        <dbReference type="ARBA" id="ARBA00001946"/>
    </source>
</evidence>
<dbReference type="Gene3D" id="3.30.470.20">
    <property type="entry name" value="ATP-grasp fold, B domain"/>
    <property type="match status" value="1"/>
</dbReference>
<dbReference type="NCBIfam" id="NF002378">
    <property type="entry name" value="PRK01372.1"/>
    <property type="match status" value="1"/>
</dbReference>
<dbReference type="InterPro" id="IPR011095">
    <property type="entry name" value="Dala_Dala_lig_C"/>
</dbReference>
<evidence type="ECO:0000256" key="12">
    <source>
        <dbReference type="ARBA" id="ARBA00022960"/>
    </source>
</evidence>
<feature type="non-terminal residue" evidence="18">
    <location>
        <position position="376"/>
    </location>
</feature>
<dbReference type="NCBIfam" id="NF002526">
    <property type="entry name" value="PRK01966.1-2"/>
    <property type="match status" value="1"/>
</dbReference>
<keyword evidence="14" id="KW-0464">Manganese</keyword>
<dbReference type="FunFam" id="3.30.470.20:FF:000008">
    <property type="entry name" value="D-alanine--D-alanine ligase"/>
    <property type="match status" value="1"/>
</dbReference>
<evidence type="ECO:0000256" key="3">
    <source>
        <dbReference type="ARBA" id="ARBA00004496"/>
    </source>
</evidence>
<evidence type="ECO:0000256" key="7">
    <source>
        <dbReference type="ARBA" id="ARBA00022598"/>
    </source>
</evidence>
<dbReference type="InterPro" id="IPR016185">
    <property type="entry name" value="PreATP-grasp_dom_sf"/>
</dbReference>
<evidence type="ECO:0000256" key="11">
    <source>
        <dbReference type="ARBA" id="ARBA00022842"/>
    </source>
</evidence>
<name>X0S4Q6_9ZZZZ</name>
<evidence type="ECO:0000256" key="13">
    <source>
        <dbReference type="ARBA" id="ARBA00022984"/>
    </source>
</evidence>
<evidence type="ECO:0000256" key="9">
    <source>
        <dbReference type="ARBA" id="ARBA00022741"/>
    </source>
</evidence>
<evidence type="ECO:0000256" key="5">
    <source>
        <dbReference type="ARBA" id="ARBA00010871"/>
    </source>
</evidence>